<keyword evidence="1" id="KW-0966">Cell projection</keyword>
<dbReference type="GO" id="GO:0005829">
    <property type="term" value="C:cytosol"/>
    <property type="evidence" value="ECO:0007669"/>
    <property type="project" value="TreeGrafter"/>
</dbReference>
<dbReference type="InterPro" id="IPR037012">
    <property type="entry name" value="NanQ/TabA/YiaL_sf"/>
</dbReference>
<dbReference type="Proteomes" id="UP000031662">
    <property type="component" value="Chromosome"/>
</dbReference>
<dbReference type="SUPFAM" id="SSF51197">
    <property type="entry name" value="Clavaminate synthase-like"/>
    <property type="match status" value="1"/>
</dbReference>
<dbReference type="RefSeq" id="WP_041050955.1">
    <property type="nucleotide sequence ID" value="NZ_AP014523.1"/>
</dbReference>
<dbReference type="HOGENOM" id="CLU_107139_1_0_7"/>
<dbReference type="PANTHER" id="PTHR34986:SF1">
    <property type="entry name" value="PROTEIN YIAL"/>
    <property type="match status" value="1"/>
</dbReference>
<gene>
    <name evidence="1" type="ORF">NY40_1046</name>
</gene>
<keyword evidence="1" id="KW-0969">Cilium</keyword>
<protein>
    <submittedName>
        <fullName evidence="1">Flagellar motor-switch protein</fullName>
    </submittedName>
</protein>
<dbReference type="Pfam" id="PF04074">
    <property type="entry name" value="DUF386"/>
    <property type="match status" value="1"/>
</dbReference>
<reference evidence="1 2" key="1">
    <citation type="submission" date="2013-11" db="EMBL/GenBank/DDBJ databases">
        <title>Estimation of Helicobacter pylori bacteriophage ecology using H. pylori isolates.</title>
        <authorList>
            <person name="Uchiyama J."/>
            <person name="Takemura-Uchiyama I."/>
            <person name="Ujihara T."/>
            <person name="Matsuzaki S."/>
        </authorList>
    </citation>
    <scope>NUCLEOTIDE SEQUENCE [LARGE SCALE GENOMIC DNA]</scope>
    <source>
        <strain evidence="1 2">NY40</strain>
    </source>
</reference>
<proteinExistence type="predicted"/>
<dbReference type="PANTHER" id="PTHR34986">
    <property type="entry name" value="EVOLVED BETA-GALACTOSIDASE SUBUNIT BETA"/>
    <property type="match status" value="1"/>
</dbReference>
<evidence type="ECO:0000313" key="2">
    <source>
        <dbReference type="Proteomes" id="UP000031662"/>
    </source>
</evidence>
<dbReference type="InterPro" id="IPR004375">
    <property type="entry name" value="NanQ/TabA/YiaL"/>
</dbReference>
<dbReference type="EMBL" id="AP014523">
    <property type="protein sequence ID" value="BAO98054.1"/>
    <property type="molecule type" value="Genomic_DNA"/>
</dbReference>
<organism evidence="1 2">
    <name type="scientific">Helicobacter pylori NY40</name>
    <dbReference type="NCBI Taxonomy" id="1426844"/>
    <lineage>
        <taxon>Bacteria</taxon>
        <taxon>Pseudomonadati</taxon>
        <taxon>Campylobacterota</taxon>
        <taxon>Epsilonproteobacteria</taxon>
        <taxon>Campylobacterales</taxon>
        <taxon>Helicobacteraceae</taxon>
        <taxon>Helicobacter</taxon>
    </lineage>
</organism>
<keyword evidence="1" id="KW-0282">Flagellum</keyword>
<dbReference type="AlphaFoldDB" id="A0A060PR95"/>
<evidence type="ECO:0000313" key="1">
    <source>
        <dbReference type="EMBL" id="BAO98054.1"/>
    </source>
</evidence>
<dbReference type="NCBIfam" id="TIGR00022">
    <property type="entry name" value="YhcH/YjgK/YiaL family protein"/>
    <property type="match status" value="1"/>
</dbReference>
<sequence length="178" mass="20272">MAIFGELSSLGHLFKKTQELEILHEYLKDVMQKGSGANQRVLNLATNTEFQVPLGHGIFSIEQSYCLEHAKESEKGFFESHRQYVDFQLIIKGVEGAKVADINRAVIKTPYDEKRDLIVYEPVSEASFLRLGAGMLAIFFENDVHALRFYGESFEKYREEPIFKAVVKAPKGLIKLKL</sequence>
<accession>A0A060PR95</accession>
<dbReference type="Gene3D" id="2.60.120.370">
    <property type="entry name" value="YhcH/YjgK/YiaL"/>
    <property type="match status" value="1"/>
</dbReference>
<name>A0A060PR95_HELPX</name>